<evidence type="ECO:0000256" key="1">
    <source>
        <dbReference type="SAM" id="MobiDB-lite"/>
    </source>
</evidence>
<dbReference type="Proteomes" id="UP000318081">
    <property type="component" value="Chromosome"/>
</dbReference>
<feature type="compositionally biased region" description="Pro residues" evidence="1">
    <location>
        <begin position="79"/>
        <end position="88"/>
    </location>
</feature>
<keyword evidence="3" id="KW-1185">Reference proteome</keyword>
<feature type="region of interest" description="Disordered" evidence="1">
    <location>
        <begin position="68"/>
        <end position="88"/>
    </location>
</feature>
<organism evidence="2 3">
    <name type="scientific">Stieleria magnilauensis</name>
    <dbReference type="NCBI Taxonomy" id="2527963"/>
    <lineage>
        <taxon>Bacteria</taxon>
        <taxon>Pseudomonadati</taxon>
        <taxon>Planctomycetota</taxon>
        <taxon>Planctomycetia</taxon>
        <taxon>Pirellulales</taxon>
        <taxon>Pirellulaceae</taxon>
        <taxon>Stieleria</taxon>
    </lineage>
</organism>
<dbReference type="EMBL" id="CP036432">
    <property type="protein sequence ID" value="QDV86045.1"/>
    <property type="molecule type" value="Genomic_DNA"/>
</dbReference>
<evidence type="ECO:0000313" key="3">
    <source>
        <dbReference type="Proteomes" id="UP000318081"/>
    </source>
</evidence>
<accession>A0ABX5XX70</accession>
<evidence type="ECO:0000313" key="2">
    <source>
        <dbReference type="EMBL" id="QDV86045.1"/>
    </source>
</evidence>
<proteinExistence type="predicted"/>
<gene>
    <name evidence="2" type="ORF">TBK1r_50620</name>
</gene>
<protein>
    <submittedName>
        <fullName evidence="2">Uncharacterized protein</fullName>
    </submittedName>
</protein>
<name>A0ABX5XX70_9BACT</name>
<reference evidence="2 3" key="1">
    <citation type="submission" date="2019-02" db="EMBL/GenBank/DDBJ databases">
        <title>Deep-cultivation of Planctomycetes and their phenomic and genomic characterization uncovers novel biology.</title>
        <authorList>
            <person name="Wiegand S."/>
            <person name="Jogler M."/>
            <person name="Boedeker C."/>
            <person name="Pinto D."/>
            <person name="Vollmers J."/>
            <person name="Rivas-Marin E."/>
            <person name="Kohn T."/>
            <person name="Peeters S.H."/>
            <person name="Heuer A."/>
            <person name="Rast P."/>
            <person name="Oberbeckmann S."/>
            <person name="Bunk B."/>
            <person name="Jeske O."/>
            <person name="Meyerdierks A."/>
            <person name="Storesund J.E."/>
            <person name="Kallscheuer N."/>
            <person name="Luecker S."/>
            <person name="Lage O.M."/>
            <person name="Pohl T."/>
            <person name="Merkel B.J."/>
            <person name="Hornburger P."/>
            <person name="Mueller R.-W."/>
            <person name="Bruemmer F."/>
            <person name="Labrenz M."/>
            <person name="Spormann A.M."/>
            <person name="Op den Camp H."/>
            <person name="Overmann J."/>
            <person name="Amann R."/>
            <person name="Jetten M.S.M."/>
            <person name="Mascher T."/>
            <person name="Medema M.H."/>
            <person name="Devos D.P."/>
            <person name="Kaster A.-K."/>
            <person name="Ovreas L."/>
            <person name="Rohde M."/>
            <person name="Galperin M.Y."/>
            <person name="Jogler C."/>
        </authorList>
    </citation>
    <scope>NUCLEOTIDE SEQUENCE [LARGE SCALE GENOMIC DNA]</scope>
    <source>
        <strain evidence="2 3">TBK1r</strain>
    </source>
</reference>
<sequence length="88" mass="9716">MHRPEVTFGDTLARRVIETFTSLSSSLGSDCQQSQTNVPSLQSSDTFRFGTLLLMSFPNTDFRLPLPLDSHRATEPGGEPKPPTTCFL</sequence>